<proteinExistence type="predicted"/>
<dbReference type="EMBL" id="FO082872">
    <property type="protein sequence ID" value="SJK86119.1"/>
    <property type="molecule type" value="Genomic_DNA"/>
</dbReference>
<dbReference type="KEGG" id="bmic:BMR1_02g03590"/>
<evidence type="ECO:0000256" key="3">
    <source>
        <dbReference type="ARBA" id="ARBA00023125"/>
    </source>
</evidence>
<feature type="region of interest" description="Disordered" evidence="6">
    <location>
        <begin position="391"/>
        <end position="433"/>
    </location>
</feature>
<keyword evidence="9" id="KW-1185">Reference proteome</keyword>
<evidence type="ECO:0000256" key="4">
    <source>
        <dbReference type="ARBA" id="ARBA00023163"/>
    </source>
</evidence>
<dbReference type="InterPro" id="IPR001471">
    <property type="entry name" value="AP2/ERF_dom"/>
</dbReference>
<evidence type="ECO:0000256" key="1">
    <source>
        <dbReference type="ARBA" id="ARBA00004123"/>
    </source>
</evidence>
<dbReference type="GeneID" id="24424500"/>
<evidence type="ECO:0000256" key="5">
    <source>
        <dbReference type="ARBA" id="ARBA00023242"/>
    </source>
</evidence>
<dbReference type="OrthoDB" id="365876at2759"/>
<evidence type="ECO:0000259" key="7">
    <source>
        <dbReference type="Pfam" id="PF00847"/>
    </source>
</evidence>
<comment type="subcellular location">
    <subcellularLocation>
        <location evidence="1">Nucleus</location>
    </subcellularLocation>
</comment>
<name>A0A1R4AAT9_BABMR</name>
<reference evidence="8 9" key="3">
    <citation type="journal article" date="2016" name="Sci. Rep.">
        <title>Genome-wide diversity and gene expression profiling of Babesia microti isolates identify polymorphic genes that mediate host-pathogen interactions.</title>
        <authorList>
            <person name="Silva J.C."/>
            <person name="Cornillot E."/>
            <person name="McCracken C."/>
            <person name="Usmani-Brown S."/>
            <person name="Dwivedi A."/>
            <person name="Ifeonu O.O."/>
            <person name="Crabtree J."/>
            <person name="Gotia H.T."/>
            <person name="Virji A.Z."/>
            <person name="Reynes C."/>
            <person name="Colinge J."/>
            <person name="Kumar V."/>
            <person name="Lawres L."/>
            <person name="Pazzi J.E."/>
            <person name="Pablo J.V."/>
            <person name="Hung C."/>
            <person name="Brancato J."/>
            <person name="Kumari P."/>
            <person name="Orvis J."/>
            <person name="Tretina K."/>
            <person name="Chibucos M."/>
            <person name="Ott S."/>
            <person name="Sadzewicz L."/>
            <person name="Sengamalay N."/>
            <person name="Shetty A.C."/>
            <person name="Su Q."/>
            <person name="Tallon L."/>
            <person name="Fraser C.M."/>
            <person name="Frutos R."/>
            <person name="Molina D.M."/>
            <person name="Krause P.J."/>
            <person name="Ben Mamoun C."/>
        </authorList>
    </citation>
    <scope>NUCLEOTIDE SEQUENCE [LARGE SCALE GENOMIC DNA]</scope>
    <source>
        <strain evidence="8 9">RI</strain>
    </source>
</reference>
<keyword evidence="4" id="KW-0804">Transcription</keyword>
<dbReference type="VEuPathDB" id="PiroplasmaDB:BMR1_02g03590"/>
<reference evidence="8 9" key="2">
    <citation type="journal article" date="2013" name="PLoS ONE">
        <title>Whole genome mapping and re-organization of the nuclear and mitochondrial genomes of Babesia microti isolates.</title>
        <authorList>
            <person name="Cornillot E."/>
            <person name="Dassouli A."/>
            <person name="Garg A."/>
            <person name="Pachikara N."/>
            <person name="Randazzo S."/>
            <person name="Depoix D."/>
            <person name="Carcy B."/>
            <person name="Delbecq S."/>
            <person name="Frutos R."/>
            <person name="Silva J.C."/>
            <person name="Sutton R."/>
            <person name="Krause P.J."/>
            <person name="Mamoun C.B."/>
        </authorList>
    </citation>
    <scope>NUCLEOTIDE SEQUENCE [LARGE SCALE GENOMIC DNA]</scope>
    <source>
        <strain evidence="8 9">RI</strain>
    </source>
</reference>
<keyword evidence="2" id="KW-0805">Transcription regulation</keyword>
<dbReference type="RefSeq" id="XP_012648479.2">
    <property type="nucleotide sequence ID" value="XM_012793025.2"/>
</dbReference>
<evidence type="ECO:0000313" key="8">
    <source>
        <dbReference type="EMBL" id="SJK86119.1"/>
    </source>
</evidence>
<dbReference type="GO" id="GO:0003700">
    <property type="term" value="F:DNA-binding transcription factor activity"/>
    <property type="evidence" value="ECO:0007669"/>
    <property type="project" value="InterPro"/>
</dbReference>
<organism evidence="8 9">
    <name type="scientific">Babesia microti (strain RI)</name>
    <dbReference type="NCBI Taxonomy" id="1133968"/>
    <lineage>
        <taxon>Eukaryota</taxon>
        <taxon>Sar</taxon>
        <taxon>Alveolata</taxon>
        <taxon>Apicomplexa</taxon>
        <taxon>Aconoidasida</taxon>
        <taxon>Piroplasmida</taxon>
        <taxon>Babesiidae</taxon>
        <taxon>Babesia</taxon>
    </lineage>
</organism>
<feature type="domain" description="AP2/ERF" evidence="7">
    <location>
        <begin position="447"/>
        <end position="496"/>
    </location>
</feature>
<keyword evidence="3" id="KW-0238">DNA-binding</keyword>
<evidence type="ECO:0000313" key="9">
    <source>
        <dbReference type="Proteomes" id="UP000002899"/>
    </source>
</evidence>
<sequence>MARNNLCVAGISGVKMDEKDNFMVNYAKSDLWYKEDIKEAHCQVLSQQYDNLALSNDESTTTKCESTCNDYSLPSLSSIESFISGQLESMTKPPSLQPLIQPPKIINSFCNRSVNSSAETTTLVTSVSINHDTPNVTVTDDYTNTSLKKTASACTEDPCDFGNRVKLLGALDVIVSICQPWGSQPHSTDYLYHFNQISTTSERILLEKYHHILSPVMDIENLPDGRSSPFYDRVSDGDFFKIIYQLHCLRHYKPFKHSEFTEILSDTVSKLENNRTDTAETRLEDIDGECLCFDGERDDYIISSVVAVEMDYISNDKSGDEIVNVDLVKEEVDFKPKAEKAYRQNYRRCYLDEVETLEHRTRNSTRIDYKDMLNNSSGGYFLKRKHKSEAEEIKRAPDRRTLKSKSTNYEDSSVVVKKNKVSPKPPAPKQDTWWLGSSSRNLHVVSASVSYDKKQQRFMAQWKTKEGTKHSKSFYAKRYKTPTQAKHHAELYKQYILHLRNRCKGAGIPNTIPEPTFEQLMMGKLVDGFVPDMVHLTKCEDDLATVSTCSDEAEDTILIDPSA</sequence>
<dbReference type="GO" id="GO:0003677">
    <property type="term" value="F:DNA binding"/>
    <property type="evidence" value="ECO:0007669"/>
    <property type="project" value="UniProtKB-KW"/>
</dbReference>
<dbReference type="Proteomes" id="UP000002899">
    <property type="component" value="Chromosome II"/>
</dbReference>
<gene>
    <name evidence="8" type="ORF">BMR1_02g03590</name>
</gene>
<dbReference type="AlphaFoldDB" id="A0A1R4AAT9"/>
<dbReference type="GO" id="GO:0005634">
    <property type="term" value="C:nucleus"/>
    <property type="evidence" value="ECO:0007669"/>
    <property type="project" value="UniProtKB-SubCell"/>
</dbReference>
<accession>A0A1R4AAT9</accession>
<evidence type="ECO:0000256" key="6">
    <source>
        <dbReference type="SAM" id="MobiDB-lite"/>
    </source>
</evidence>
<feature type="compositionally biased region" description="Basic and acidic residues" evidence="6">
    <location>
        <begin position="391"/>
        <end position="401"/>
    </location>
</feature>
<dbReference type="Gene3D" id="1.20.5.2050">
    <property type="match status" value="1"/>
</dbReference>
<reference evidence="8 9" key="1">
    <citation type="journal article" date="2012" name="Nucleic Acids Res.">
        <title>Sequencing of the smallest Apicomplexan genome from the human pathogen Babesia microti.</title>
        <authorList>
            <person name="Cornillot E."/>
            <person name="Hadj-Kaddour K."/>
            <person name="Dassouli A."/>
            <person name="Noel B."/>
            <person name="Ranwez V."/>
            <person name="Vacherie B."/>
            <person name="Augagneur Y."/>
            <person name="Bres V."/>
            <person name="Duclos A."/>
            <person name="Randazzo S."/>
            <person name="Carcy B."/>
            <person name="Debierre-Grockiego F."/>
            <person name="Delbecq S."/>
            <person name="Moubri-Menage K."/>
            <person name="Shams-Eldin H."/>
            <person name="Usmani-Brown S."/>
            <person name="Bringaud F."/>
            <person name="Wincker P."/>
            <person name="Vivares C.P."/>
            <person name="Schwarz R.T."/>
            <person name="Schetters T.P."/>
            <person name="Krause P.J."/>
            <person name="Gorenflot A."/>
            <person name="Berry V."/>
            <person name="Barbe V."/>
            <person name="Ben Mamoun C."/>
        </authorList>
    </citation>
    <scope>NUCLEOTIDE SEQUENCE [LARGE SCALE GENOMIC DNA]</scope>
    <source>
        <strain evidence="8 9">RI</strain>
    </source>
</reference>
<dbReference type="Pfam" id="PF00847">
    <property type="entry name" value="AP2"/>
    <property type="match status" value="1"/>
</dbReference>
<protein>
    <recommendedName>
        <fullName evidence="7">AP2/ERF domain-containing protein</fullName>
    </recommendedName>
</protein>
<keyword evidence="5" id="KW-0539">Nucleus</keyword>
<evidence type="ECO:0000256" key="2">
    <source>
        <dbReference type="ARBA" id="ARBA00023015"/>
    </source>
</evidence>